<reference evidence="3" key="1">
    <citation type="submission" date="2016-12" db="EMBL/GenBank/DDBJ databases">
        <title>Complete Genome Sequence of Beggiatoa leptomitiformis D-401.</title>
        <authorList>
            <person name="Fomenkov A."/>
            <person name="Vincze T."/>
            <person name="Grabovich M."/>
            <person name="Anton B.P."/>
            <person name="Dubinina G."/>
            <person name="Orlova M."/>
            <person name="Belousova E."/>
            <person name="Roberts R.J."/>
        </authorList>
    </citation>
    <scope>NUCLEOTIDE SEQUENCE [LARGE SCALE GENOMIC DNA]</scope>
    <source>
        <strain evidence="3">D-401</strain>
    </source>
</reference>
<name>A0A2N9YA94_9GAMM</name>
<accession>A0A2N9YA94</accession>
<dbReference type="EMBL" id="CP018889">
    <property type="protein sequence ID" value="AUI67386.1"/>
    <property type="molecule type" value="Genomic_DNA"/>
</dbReference>
<dbReference type="AlphaFoldDB" id="A0A2N9YA94"/>
<evidence type="ECO:0000256" key="1">
    <source>
        <dbReference type="SAM" id="Phobius"/>
    </source>
</evidence>
<organism evidence="2 3">
    <name type="scientific">Beggiatoa leptomitoformis</name>
    <dbReference type="NCBI Taxonomy" id="288004"/>
    <lineage>
        <taxon>Bacteria</taxon>
        <taxon>Pseudomonadati</taxon>
        <taxon>Pseudomonadota</taxon>
        <taxon>Gammaproteobacteria</taxon>
        <taxon>Thiotrichales</taxon>
        <taxon>Thiotrichaceae</taxon>
        <taxon>Beggiatoa</taxon>
    </lineage>
</organism>
<feature type="transmembrane region" description="Helical" evidence="1">
    <location>
        <begin position="12"/>
        <end position="30"/>
    </location>
</feature>
<evidence type="ECO:0008006" key="4">
    <source>
        <dbReference type="Google" id="ProtNLM"/>
    </source>
</evidence>
<gene>
    <name evidence="2" type="ORF">BLE401_00860</name>
</gene>
<dbReference type="Proteomes" id="UP000234271">
    <property type="component" value="Chromosome"/>
</dbReference>
<dbReference type="RefSeq" id="WP_062149968.1">
    <property type="nucleotide sequence ID" value="NZ_CP012373.2"/>
</dbReference>
<protein>
    <recommendedName>
        <fullName evidence="4">Type II secretion system protein</fullName>
    </recommendedName>
</protein>
<evidence type="ECO:0000313" key="3">
    <source>
        <dbReference type="Proteomes" id="UP000234271"/>
    </source>
</evidence>
<sequence length="456" mass="50174">MNKSRHTQTGVVLLLTLLLMIVIGTSFFLAKFNAVDVRIARQAQTVKALAQAKEALLGYALSYYDSKDKPEGLGRFGFLPCPDTNAISGEGTDCGNYSGIQKDSSEIGRFPWRTLGISPLRDGDGECLWYAVSGTYKNAKEGIRTAMLNEDSNGFFEVITPNATTGTIATDRAVAVIIAPHRALTGQQRTPVASTAICGGNYEVTKYIESIVDVANFAKTANKIEKFNEAGNDRIIYITRQELFNLIHKRRDFSKTMECLTQIVTQCIAIYGRNNMSATPDDKRLPFATPIDLSNLYADDAAYLAQNELLKGRLPNTTSIQELIKTCPLEQISLSTVDSCDNTAIKPSNLVLNQDPAKTIFITLWQNWKDHIFYMVAENYKPTATLPIPPCDATNCINSLYAAKITFAGQSLTGQTRTTALLDAIDTKKDVTNYIEGTNDVSFCIKEDLTVEKCSP</sequence>
<keyword evidence="1" id="KW-1133">Transmembrane helix</keyword>
<keyword evidence="1" id="KW-0472">Membrane</keyword>
<proteinExistence type="predicted"/>
<dbReference type="OrthoDB" id="7067387at2"/>
<keyword evidence="3" id="KW-1185">Reference proteome</keyword>
<evidence type="ECO:0000313" key="2">
    <source>
        <dbReference type="EMBL" id="AUI67386.1"/>
    </source>
</evidence>
<keyword evidence="1" id="KW-0812">Transmembrane</keyword>